<accession>A0A0F9RIG3</accession>
<reference evidence="3" key="1">
    <citation type="journal article" date="2015" name="Nature">
        <title>Complex archaea that bridge the gap between prokaryotes and eukaryotes.</title>
        <authorList>
            <person name="Spang A."/>
            <person name="Saw J.H."/>
            <person name="Jorgensen S.L."/>
            <person name="Zaremba-Niedzwiedzka K."/>
            <person name="Martijn J."/>
            <person name="Lind A.E."/>
            <person name="van Eijk R."/>
            <person name="Schleper C."/>
            <person name="Guy L."/>
            <person name="Ettema T.J."/>
        </authorList>
    </citation>
    <scope>NUCLEOTIDE SEQUENCE</scope>
</reference>
<dbReference type="Gene3D" id="1.10.10.10">
    <property type="entry name" value="Winged helix-like DNA-binding domain superfamily/Winged helix DNA-binding domain"/>
    <property type="match status" value="1"/>
</dbReference>
<sequence length="265" mass="31428">MGQTELEEQEEEKTFLSLDKLLEILGNPTRRRILSKLAKIPLGASELAASFGTKISRQAIHSQLKMLSKPGIIESFGTDLRNMKYRIKSNLSLGIDITPDYYHINFKFSEVINKRENLDFKNTGDHNDYQKIETPRKKLRFIGEKINEIEQNLKNLEDKRNLLLHKKECFIIALKNLIADQYKSALIKKERPNLEMEIFYTIFYNPSRYFKRINIDHLLDDMYFSERGTIRRETNKVSIKYLLRDLSELMGFLREDEDNFWFFDI</sequence>
<dbReference type="AlphaFoldDB" id="A0A0F9RIG3"/>
<evidence type="ECO:0000313" key="3">
    <source>
        <dbReference type="EMBL" id="KKN54584.1"/>
    </source>
</evidence>
<evidence type="ECO:0000256" key="1">
    <source>
        <dbReference type="SAM" id="Coils"/>
    </source>
</evidence>
<comment type="caution">
    <text evidence="3">The sequence shown here is derived from an EMBL/GenBank/DDBJ whole genome shotgun (WGS) entry which is preliminary data.</text>
</comment>
<evidence type="ECO:0000259" key="2">
    <source>
        <dbReference type="SMART" id="SM00418"/>
    </source>
</evidence>
<dbReference type="SMART" id="SM00418">
    <property type="entry name" value="HTH_ARSR"/>
    <property type="match status" value="1"/>
</dbReference>
<name>A0A0F9RIG3_9ZZZZ</name>
<organism evidence="3">
    <name type="scientific">marine sediment metagenome</name>
    <dbReference type="NCBI Taxonomy" id="412755"/>
    <lineage>
        <taxon>unclassified sequences</taxon>
        <taxon>metagenomes</taxon>
        <taxon>ecological metagenomes</taxon>
    </lineage>
</organism>
<proteinExistence type="predicted"/>
<dbReference type="InterPro" id="IPR036388">
    <property type="entry name" value="WH-like_DNA-bd_sf"/>
</dbReference>
<feature type="domain" description="HTH arsR-type" evidence="2">
    <location>
        <begin position="20"/>
        <end position="96"/>
    </location>
</feature>
<dbReference type="GO" id="GO:0003700">
    <property type="term" value="F:DNA-binding transcription factor activity"/>
    <property type="evidence" value="ECO:0007669"/>
    <property type="project" value="InterPro"/>
</dbReference>
<dbReference type="InterPro" id="IPR011991">
    <property type="entry name" value="ArsR-like_HTH"/>
</dbReference>
<keyword evidence="1" id="KW-0175">Coiled coil</keyword>
<dbReference type="SUPFAM" id="SSF46785">
    <property type="entry name" value="Winged helix' DNA-binding domain"/>
    <property type="match status" value="1"/>
</dbReference>
<dbReference type="InterPro" id="IPR001845">
    <property type="entry name" value="HTH_ArsR_DNA-bd_dom"/>
</dbReference>
<gene>
    <name evidence="3" type="ORF">LCGC14_0590830</name>
</gene>
<feature type="coiled-coil region" evidence="1">
    <location>
        <begin position="139"/>
        <end position="166"/>
    </location>
</feature>
<protein>
    <recommendedName>
        <fullName evidence="2">HTH arsR-type domain-containing protein</fullName>
    </recommendedName>
</protein>
<dbReference type="Pfam" id="PF01022">
    <property type="entry name" value="HTH_5"/>
    <property type="match status" value="1"/>
</dbReference>
<dbReference type="EMBL" id="LAZR01000922">
    <property type="protein sequence ID" value="KKN54584.1"/>
    <property type="molecule type" value="Genomic_DNA"/>
</dbReference>
<dbReference type="CDD" id="cd00090">
    <property type="entry name" value="HTH_ARSR"/>
    <property type="match status" value="1"/>
</dbReference>
<dbReference type="InterPro" id="IPR036390">
    <property type="entry name" value="WH_DNA-bd_sf"/>
</dbReference>